<keyword evidence="4" id="KW-1185">Reference proteome</keyword>
<feature type="coiled-coil region" evidence="1">
    <location>
        <begin position="152"/>
        <end position="227"/>
    </location>
</feature>
<feature type="coiled-coil region" evidence="1">
    <location>
        <begin position="400"/>
        <end position="452"/>
    </location>
</feature>
<keyword evidence="1" id="KW-0175">Coiled coil</keyword>
<feature type="coiled-coil region" evidence="1">
    <location>
        <begin position="753"/>
        <end position="801"/>
    </location>
</feature>
<gene>
    <name evidence="3" type="ORF">E6O75_ATG01955</name>
</gene>
<reference evidence="3 4" key="1">
    <citation type="submission" date="2019-04" db="EMBL/GenBank/DDBJ databases">
        <title>High contiguity whole genome sequence and gene annotation resource for two Venturia nashicola isolates.</title>
        <authorList>
            <person name="Prokchorchik M."/>
            <person name="Won K."/>
            <person name="Lee Y."/>
            <person name="Choi E.D."/>
            <person name="Segonzac C."/>
            <person name="Sohn K.H."/>
        </authorList>
    </citation>
    <scope>NUCLEOTIDE SEQUENCE [LARGE SCALE GENOMIC DNA]</scope>
    <source>
        <strain evidence="3 4">PRI2</strain>
    </source>
</reference>
<protein>
    <submittedName>
        <fullName evidence="3">Putative beta-glucosidase M</fullName>
    </submittedName>
</protein>
<dbReference type="SUPFAM" id="SSF57997">
    <property type="entry name" value="Tropomyosin"/>
    <property type="match status" value="1"/>
</dbReference>
<dbReference type="Proteomes" id="UP000298493">
    <property type="component" value="Unassembled WGS sequence"/>
</dbReference>
<dbReference type="STRING" id="86259.A0A4Z1PCP2"/>
<proteinExistence type="predicted"/>
<feature type="coiled-coil region" evidence="1">
    <location>
        <begin position="634"/>
        <end position="724"/>
    </location>
</feature>
<organism evidence="3 4">
    <name type="scientific">Venturia nashicola</name>
    <dbReference type="NCBI Taxonomy" id="86259"/>
    <lineage>
        <taxon>Eukaryota</taxon>
        <taxon>Fungi</taxon>
        <taxon>Dikarya</taxon>
        <taxon>Ascomycota</taxon>
        <taxon>Pezizomycotina</taxon>
        <taxon>Dothideomycetes</taxon>
        <taxon>Pleosporomycetidae</taxon>
        <taxon>Venturiales</taxon>
        <taxon>Venturiaceae</taxon>
        <taxon>Venturia</taxon>
    </lineage>
</organism>
<evidence type="ECO:0000256" key="2">
    <source>
        <dbReference type="SAM" id="MobiDB-lite"/>
    </source>
</evidence>
<feature type="region of interest" description="Disordered" evidence="2">
    <location>
        <begin position="1"/>
        <end position="67"/>
    </location>
</feature>
<evidence type="ECO:0000313" key="3">
    <source>
        <dbReference type="EMBL" id="TID22781.1"/>
    </source>
</evidence>
<dbReference type="Gene3D" id="1.10.287.1490">
    <property type="match status" value="1"/>
</dbReference>
<evidence type="ECO:0000313" key="4">
    <source>
        <dbReference type="Proteomes" id="UP000298493"/>
    </source>
</evidence>
<evidence type="ECO:0000256" key="1">
    <source>
        <dbReference type="SAM" id="Coils"/>
    </source>
</evidence>
<sequence length="914" mass="103624">MAPKTRPTAASVKDSQNTARPTRKRRASSQRASAPRAKRSRTDAAQDDVEGEDITLDEEEQEVEQDVQVIFDDRPSPAGVLPSSPPVYQTTTLTQQMRETTVKSTPIARPTKSVRGRKSMSAQLGTLTSDIEERQFAPLEAIDPHSKRRLSRNHLSEEQNEYTTRLHALQKEHKGMKAQIQELEYEREAERQMGVANTLEHEKDNEIEKLKREKARLEDKIAKHRDHEPQDDAVDLYHDNAMDDAEALDFSAHNENVVVRTTNGDLTHHHPNHTSCRAIVDEYQNQLFQAGKIHAELTKEVEGLRIRLRNLGFSTDDEKMLDIVTNVHEAFVSARTELSKLDMLPDEHFDTMANDDLLKLMVGLLQNFRQQLAILTVSEQELKMEVADLQETLDAKDILKDSLDRDNDSLLRDKVQLQEELEESQTARAAKEEELATVIQDFQDEISTLKSEHDEQMSGMAQAMEDETQARLESEQEKNDQIAVLRSKLESAFQVQEKAGDTLLDAGINTDALIDGITELRRRRETEQHQRELAERYLDEANTKIETMEAQSVEDTSKIHELNLDINKLKSDIFGQQQSLEAAIAEKKKLIEEHNAIVVELHNSHSIAMDREVALRQSIIDDMDKTIAEERETGMTLHRKADSLKEENQQLEADLDSTNARNEELDAAIDELRTLIEEKDETIKSLSSDIDGLEDTIQQHESTIQELTATKAELEATCEEKDATIQVLGATIQVHEATIAQHEGTIRARDTTVQEDKLTIEEYREKVDLLTTQVTEKEGAITDYEDDLGQLRKKYATSEKKNRHYEALFDAIGQHNQRISHESHGVSQLLLQRDVLPVGEDGDVEFDEEDTMVGTPDVASVQKAKAHKTTTTTTALHRSYNLRNAGGKEHRDSGVVMDSSPIRQHHGILEEVDE</sequence>
<accession>A0A4Z1PCP2</accession>
<feature type="region of interest" description="Disordered" evidence="2">
    <location>
        <begin position="95"/>
        <end position="121"/>
    </location>
</feature>
<dbReference type="AlphaFoldDB" id="A0A4Z1PCP2"/>
<comment type="caution">
    <text evidence="3">The sequence shown here is derived from an EMBL/GenBank/DDBJ whole genome shotgun (WGS) entry which is preliminary data.</text>
</comment>
<dbReference type="PANTHER" id="PTHR23159">
    <property type="entry name" value="CENTROSOMAL PROTEIN 2"/>
    <property type="match status" value="1"/>
</dbReference>
<dbReference type="PANTHER" id="PTHR23159:SF31">
    <property type="entry name" value="CENTROSOME-ASSOCIATED PROTEIN CEP250 ISOFORM X1"/>
    <property type="match status" value="1"/>
</dbReference>
<name>A0A4Z1PCP2_9PEZI</name>
<feature type="compositionally biased region" description="Acidic residues" evidence="2">
    <location>
        <begin position="45"/>
        <end position="65"/>
    </location>
</feature>
<dbReference type="EMBL" id="SNSC02000007">
    <property type="protein sequence ID" value="TID22781.1"/>
    <property type="molecule type" value="Genomic_DNA"/>
</dbReference>